<dbReference type="GO" id="GO:0051537">
    <property type="term" value="F:2 iron, 2 sulfur cluster binding"/>
    <property type="evidence" value="ECO:0007669"/>
    <property type="project" value="UniProtKB-KW"/>
</dbReference>
<organism evidence="8 9">
    <name type="scientific">Enteractinococcus helveticum</name>
    <dbReference type="NCBI Taxonomy" id="1837282"/>
    <lineage>
        <taxon>Bacteria</taxon>
        <taxon>Bacillati</taxon>
        <taxon>Actinomycetota</taxon>
        <taxon>Actinomycetes</taxon>
        <taxon>Micrococcales</taxon>
        <taxon>Micrococcaceae</taxon>
    </lineage>
</organism>
<name>A0A921FM76_9MICC</name>
<dbReference type="InterPro" id="IPR036010">
    <property type="entry name" value="2Fe-2S_ferredoxin-like_sf"/>
</dbReference>
<protein>
    <submittedName>
        <fullName evidence="8">2Fe-2S iron-sulfur cluster-binding protein</fullName>
    </submittedName>
</protein>
<keyword evidence="4" id="KW-0408">Iron</keyword>
<comment type="cofactor">
    <cofactor evidence="6">
        <name>[2Fe-2S] cluster</name>
        <dbReference type="ChEBI" id="CHEBI:190135"/>
    </cofactor>
</comment>
<evidence type="ECO:0000259" key="7">
    <source>
        <dbReference type="PROSITE" id="PS51085"/>
    </source>
</evidence>
<evidence type="ECO:0000256" key="1">
    <source>
        <dbReference type="ARBA" id="ARBA00010914"/>
    </source>
</evidence>
<keyword evidence="2" id="KW-0001">2Fe-2S</keyword>
<dbReference type="AlphaFoldDB" id="A0A921FM76"/>
<evidence type="ECO:0000313" key="9">
    <source>
        <dbReference type="Proteomes" id="UP000703315"/>
    </source>
</evidence>
<dbReference type="InterPro" id="IPR012675">
    <property type="entry name" value="Beta-grasp_dom_sf"/>
</dbReference>
<comment type="caution">
    <text evidence="8">The sequence shown here is derived from an EMBL/GenBank/DDBJ whole genome shotgun (WGS) entry which is preliminary data.</text>
</comment>
<dbReference type="EMBL" id="DYXC01000042">
    <property type="protein sequence ID" value="HJF13812.1"/>
    <property type="molecule type" value="Genomic_DNA"/>
</dbReference>
<dbReference type="PANTHER" id="PTHR23426">
    <property type="entry name" value="FERREDOXIN/ADRENODOXIN"/>
    <property type="match status" value="1"/>
</dbReference>
<dbReference type="InterPro" id="IPR001055">
    <property type="entry name" value="Adrenodoxin-like"/>
</dbReference>
<dbReference type="Pfam" id="PF00111">
    <property type="entry name" value="Fer2"/>
    <property type="match status" value="1"/>
</dbReference>
<keyword evidence="5" id="KW-0411">Iron-sulfur</keyword>
<dbReference type="InterPro" id="IPR001041">
    <property type="entry name" value="2Fe-2S_ferredoxin-type"/>
</dbReference>
<dbReference type="GO" id="GO:0009055">
    <property type="term" value="F:electron transfer activity"/>
    <property type="evidence" value="ECO:0007669"/>
    <property type="project" value="TreeGrafter"/>
</dbReference>
<dbReference type="RefSeq" id="WP_303902820.1">
    <property type="nucleotide sequence ID" value="NZ_DYXC01000042.1"/>
</dbReference>
<dbReference type="PROSITE" id="PS51085">
    <property type="entry name" value="2FE2S_FER_2"/>
    <property type="match status" value="1"/>
</dbReference>
<evidence type="ECO:0000256" key="2">
    <source>
        <dbReference type="ARBA" id="ARBA00022714"/>
    </source>
</evidence>
<proteinExistence type="inferred from homology"/>
<evidence type="ECO:0000256" key="5">
    <source>
        <dbReference type="ARBA" id="ARBA00023014"/>
    </source>
</evidence>
<dbReference type="PANTHER" id="PTHR23426:SF65">
    <property type="entry name" value="FERREDOXIN-2, MITOCHONDRIAL"/>
    <property type="match status" value="1"/>
</dbReference>
<evidence type="ECO:0000313" key="8">
    <source>
        <dbReference type="EMBL" id="HJF13812.1"/>
    </source>
</evidence>
<dbReference type="InterPro" id="IPR018298">
    <property type="entry name" value="Adrenodoxin_Fe-S_BS"/>
</dbReference>
<dbReference type="Proteomes" id="UP000703315">
    <property type="component" value="Unassembled WGS sequence"/>
</dbReference>
<dbReference type="GO" id="GO:0140647">
    <property type="term" value="P:P450-containing electron transport chain"/>
    <property type="evidence" value="ECO:0007669"/>
    <property type="project" value="InterPro"/>
</dbReference>
<dbReference type="PRINTS" id="PR00355">
    <property type="entry name" value="ADRENODOXIN"/>
</dbReference>
<dbReference type="SUPFAM" id="SSF54292">
    <property type="entry name" value="2Fe-2S ferredoxin-like"/>
    <property type="match status" value="1"/>
</dbReference>
<sequence>MSKIFYIHPDATEQVIEAQENQSIMRAAILNGVDGIVGECGGQAMCATCHIYVEHVDGQLPEISEDEAEMLECTADEQLPNSRLGCQISAGAHFKQIRVRLPESQI</sequence>
<evidence type="ECO:0000256" key="4">
    <source>
        <dbReference type="ARBA" id="ARBA00023004"/>
    </source>
</evidence>
<dbReference type="GO" id="GO:0046872">
    <property type="term" value="F:metal ion binding"/>
    <property type="evidence" value="ECO:0007669"/>
    <property type="project" value="UniProtKB-KW"/>
</dbReference>
<reference evidence="8" key="2">
    <citation type="submission" date="2021-09" db="EMBL/GenBank/DDBJ databases">
        <authorList>
            <person name="Gilroy R."/>
        </authorList>
    </citation>
    <scope>NUCLEOTIDE SEQUENCE</scope>
    <source>
        <strain evidence="8">ChiHjej13B12-14962</strain>
    </source>
</reference>
<dbReference type="Gene3D" id="3.10.20.30">
    <property type="match status" value="1"/>
</dbReference>
<reference evidence="8" key="1">
    <citation type="journal article" date="2021" name="PeerJ">
        <title>Extensive microbial diversity within the chicken gut microbiome revealed by metagenomics and culture.</title>
        <authorList>
            <person name="Gilroy R."/>
            <person name="Ravi A."/>
            <person name="Getino M."/>
            <person name="Pursley I."/>
            <person name="Horton D.L."/>
            <person name="Alikhan N.F."/>
            <person name="Baker D."/>
            <person name="Gharbi K."/>
            <person name="Hall N."/>
            <person name="Watson M."/>
            <person name="Adriaenssens E.M."/>
            <person name="Foster-Nyarko E."/>
            <person name="Jarju S."/>
            <person name="Secka A."/>
            <person name="Antonio M."/>
            <person name="Oren A."/>
            <person name="Chaudhuri R.R."/>
            <person name="La Ragione R."/>
            <person name="Hildebrand F."/>
            <person name="Pallen M.J."/>
        </authorList>
    </citation>
    <scope>NUCLEOTIDE SEQUENCE</scope>
    <source>
        <strain evidence="8">ChiHjej13B12-14962</strain>
    </source>
</reference>
<evidence type="ECO:0000256" key="3">
    <source>
        <dbReference type="ARBA" id="ARBA00022723"/>
    </source>
</evidence>
<feature type="domain" description="2Fe-2S ferredoxin-type" evidence="7">
    <location>
        <begin position="2"/>
        <end position="105"/>
    </location>
</feature>
<dbReference type="CDD" id="cd00207">
    <property type="entry name" value="fer2"/>
    <property type="match status" value="1"/>
</dbReference>
<keyword evidence="3" id="KW-0479">Metal-binding</keyword>
<evidence type="ECO:0000256" key="6">
    <source>
        <dbReference type="ARBA" id="ARBA00034078"/>
    </source>
</evidence>
<accession>A0A921FM76</accession>
<gene>
    <name evidence="8" type="ORF">K8V32_03275</name>
</gene>
<dbReference type="PROSITE" id="PS00814">
    <property type="entry name" value="ADX"/>
    <property type="match status" value="1"/>
</dbReference>
<dbReference type="GO" id="GO:0005829">
    <property type="term" value="C:cytosol"/>
    <property type="evidence" value="ECO:0007669"/>
    <property type="project" value="TreeGrafter"/>
</dbReference>
<comment type="similarity">
    <text evidence="1">Belongs to the adrenodoxin/putidaredoxin family.</text>
</comment>